<dbReference type="PANTHER" id="PTHR43504">
    <property type="entry name" value="ISOCITRATE DEHYDROGENASE [NADP]"/>
    <property type="match status" value="1"/>
</dbReference>
<keyword evidence="5 17" id="KW-0816">Tricarboxylic acid cycle</keyword>
<evidence type="ECO:0000256" key="14">
    <source>
        <dbReference type="PIRSR" id="PIRSR604439-3"/>
    </source>
</evidence>
<evidence type="ECO:0000256" key="5">
    <source>
        <dbReference type="ARBA" id="ARBA00022532"/>
    </source>
</evidence>
<evidence type="ECO:0000256" key="10">
    <source>
        <dbReference type="ARBA" id="ARBA00023211"/>
    </source>
</evidence>
<feature type="modified residue" description="N6-succinyllysine" evidence="16">
    <location>
        <position position="243"/>
    </location>
</feature>
<dbReference type="InterPro" id="IPR019818">
    <property type="entry name" value="IsoCit/isopropylmalate_DH_CS"/>
</dbReference>
<dbReference type="GO" id="GO:0051287">
    <property type="term" value="F:NAD binding"/>
    <property type="evidence" value="ECO:0007669"/>
    <property type="project" value="InterPro"/>
</dbReference>
<evidence type="ECO:0000256" key="3">
    <source>
        <dbReference type="ARBA" id="ARBA00011738"/>
    </source>
</evidence>
<comment type="subunit">
    <text evidence="3">Homodimer.</text>
</comment>
<feature type="binding site" evidence="13">
    <location>
        <position position="105"/>
    </location>
    <ligand>
        <name>NADP(+)</name>
        <dbReference type="ChEBI" id="CHEBI:58349"/>
    </ligand>
</feature>
<feature type="modified residue" description="Phosphoserine" evidence="16">
    <location>
        <position position="114"/>
    </location>
</feature>
<evidence type="ECO:0000256" key="4">
    <source>
        <dbReference type="ARBA" id="ARBA00022435"/>
    </source>
</evidence>
<dbReference type="EMBL" id="RKHR01000003">
    <property type="protein sequence ID" value="ROS04567.1"/>
    <property type="molecule type" value="Genomic_DNA"/>
</dbReference>
<dbReference type="Pfam" id="PF00180">
    <property type="entry name" value="Iso_dh"/>
    <property type="match status" value="1"/>
</dbReference>
<feature type="site" description="Critical for catalysis" evidence="15">
    <location>
        <position position="161"/>
    </location>
</feature>
<evidence type="ECO:0000256" key="8">
    <source>
        <dbReference type="ARBA" id="ARBA00022857"/>
    </source>
</evidence>
<protein>
    <recommendedName>
        <fullName evidence="17">Isocitrate dehydrogenase [NADP]</fullName>
        <ecNumber evidence="17">1.1.1.42</ecNumber>
    </recommendedName>
</protein>
<feature type="binding site" evidence="14">
    <location>
        <position position="308"/>
    </location>
    <ligand>
        <name>Mg(2+)</name>
        <dbReference type="ChEBI" id="CHEBI:18420"/>
    </ligand>
</feature>
<keyword evidence="8 13" id="KW-0521">NADP</keyword>
<feature type="site" description="Critical for catalysis" evidence="15">
    <location>
        <position position="231"/>
    </location>
</feature>
<comment type="similarity">
    <text evidence="2">Belongs to the isocitrate and isopropylmalate dehydrogenases family.</text>
</comment>
<proteinExistence type="inferred from homology"/>
<dbReference type="RefSeq" id="WP_123710559.1">
    <property type="nucleotide sequence ID" value="NZ_RKHR01000003.1"/>
</dbReference>
<evidence type="ECO:0000256" key="17">
    <source>
        <dbReference type="RuleBase" id="RU004446"/>
    </source>
</evidence>
<feature type="binding site" evidence="13">
    <location>
        <position position="396"/>
    </location>
    <ligand>
        <name>NADP(+)</name>
        <dbReference type="ChEBI" id="CHEBI:58349"/>
    </ligand>
</feature>
<evidence type="ECO:0000256" key="9">
    <source>
        <dbReference type="ARBA" id="ARBA00023002"/>
    </source>
</evidence>
<reference evidence="19 20" key="1">
    <citation type="submission" date="2018-11" db="EMBL/GenBank/DDBJ databases">
        <title>Genomic Encyclopedia of Type Strains, Phase IV (KMG-IV): sequencing the most valuable type-strain genomes for metagenomic binning, comparative biology and taxonomic classification.</title>
        <authorList>
            <person name="Goeker M."/>
        </authorList>
    </citation>
    <scope>NUCLEOTIDE SEQUENCE [LARGE SCALE GENOMIC DNA]</scope>
    <source>
        <strain evidence="19 20">DSM 100316</strain>
    </source>
</reference>
<organism evidence="19 20">
    <name type="scientific">Sinobacterium caligoides</name>
    <dbReference type="NCBI Taxonomy" id="933926"/>
    <lineage>
        <taxon>Bacteria</taxon>
        <taxon>Pseudomonadati</taxon>
        <taxon>Pseudomonadota</taxon>
        <taxon>Gammaproteobacteria</taxon>
        <taxon>Cellvibrionales</taxon>
        <taxon>Spongiibacteraceae</taxon>
        <taxon>Sinobacterium</taxon>
    </lineage>
</organism>
<dbReference type="GO" id="GO:0006097">
    <property type="term" value="P:glyoxylate cycle"/>
    <property type="evidence" value="ECO:0007669"/>
    <property type="project" value="UniProtKB-KW"/>
</dbReference>
<comment type="catalytic activity">
    <reaction evidence="11">
        <text>D-threo-isocitrate + NADP(+) = 2-oxoglutarate + CO2 + NADPH</text>
        <dbReference type="Rhea" id="RHEA:19629"/>
        <dbReference type="ChEBI" id="CHEBI:15562"/>
        <dbReference type="ChEBI" id="CHEBI:16526"/>
        <dbReference type="ChEBI" id="CHEBI:16810"/>
        <dbReference type="ChEBI" id="CHEBI:57783"/>
        <dbReference type="ChEBI" id="CHEBI:58349"/>
        <dbReference type="EC" id="1.1.1.42"/>
    </reaction>
</comment>
<dbReference type="SMART" id="SM01329">
    <property type="entry name" value="Iso_dh"/>
    <property type="match status" value="1"/>
</dbReference>
<dbReference type="AlphaFoldDB" id="A0A3N2DXQ5"/>
<evidence type="ECO:0000256" key="6">
    <source>
        <dbReference type="ARBA" id="ARBA00022723"/>
    </source>
</evidence>
<feature type="binding site" evidence="12">
    <location>
        <position position="114"/>
    </location>
    <ligand>
        <name>D-threo-isocitrate</name>
        <dbReference type="ChEBI" id="CHEBI:15562"/>
    </ligand>
</feature>
<dbReference type="SUPFAM" id="SSF53659">
    <property type="entry name" value="Isocitrate/Isopropylmalate dehydrogenase-like"/>
    <property type="match status" value="1"/>
</dbReference>
<gene>
    <name evidence="19" type="ORF">EDC56_0073</name>
</gene>
<keyword evidence="7 14" id="KW-0460">Magnesium</keyword>
<keyword evidence="20" id="KW-1185">Reference proteome</keyword>
<dbReference type="InterPro" id="IPR024084">
    <property type="entry name" value="IsoPropMal-DH-like_dom"/>
</dbReference>
<evidence type="ECO:0000256" key="2">
    <source>
        <dbReference type="ARBA" id="ARBA00007769"/>
    </source>
</evidence>
<dbReference type="InterPro" id="IPR004439">
    <property type="entry name" value="Isocitrate_DH_NADP_dimer_prok"/>
</dbReference>
<feature type="binding site" evidence="13">
    <location>
        <begin position="340"/>
        <end position="346"/>
    </location>
    <ligand>
        <name>NADP(+)</name>
        <dbReference type="ChEBI" id="CHEBI:58349"/>
    </ligand>
</feature>
<dbReference type="PROSITE" id="PS00470">
    <property type="entry name" value="IDH_IMDH"/>
    <property type="match status" value="1"/>
</dbReference>
<evidence type="ECO:0000256" key="7">
    <source>
        <dbReference type="ARBA" id="ARBA00022842"/>
    </source>
</evidence>
<keyword evidence="10 14" id="KW-0464">Manganese</keyword>
<dbReference type="GO" id="GO:0000287">
    <property type="term" value="F:magnesium ion binding"/>
    <property type="evidence" value="ECO:0007669"/>
    <property type="project" value="InterPro"/>
</dbReference>
<evidence type="ECO:0000259" key="18">
    <source>
        <dbReference type="SMART" id="SM01329"/>
    </source>
</evidence>
<evidence type="ECO:0000256" key="12">
    <source>
        <dbReference type="PIRSR" id="PIRSR604439-1"/>
    </source>
</evidence>
<feature type="binding site" evidence="12">
    <location>
        <position position="130"/>
    </location>
    <ligand>
        <name>D-threo-isocitrate</name>
        <dbReference type="ChEBI" id="CHEBI:15562"/>
    </ligand>
</feature>
<comment type="cofactor">
    <cofactor evidence="1">
        <name>Mn(2+)</name>
        <dbReference type="ChEBI" id="CHEBI:29035"/>
    </cofactor>
</comment>
<feature type="binding site" evidence="12">
    <location>
        <position position="116"/>
    </location>
    <ligand>
        <name>D-threo-isocitrate</name>
        <dbReference type="ChEBI" id="CHEBI:15562"/>
    </ligand>
</feature>
<feature type="binding site" evidence="12">
    <location>
        <position position="154"/>
    </location>
    <ligand>
        <name>D-threo-isocitrate</name>
        <dbReference type="ChEBI" id="CHEBI:15562"/>
    </ligand>
</feature>
<dbReference type="NCBIfam" id="TIGR00183">
    <property type="entry name" value="prok_nadp_idh"/>
    <property type="match status" value="1"/>
</dbReference>
<evidence type="ECO:0000256" key="15">
    <source>
        <dbReference type="PIRSR" id="PIRSR604439-4"/>
    </source>
</evidence>
<feature type="binding site" evidence="13">
    <location>
        <position position="353"/>
    </location>
    <ligand>
        <name>NADP(+)</name>
        <dbReference type="ChEBI" id="CHEBI:58349"/>
    </ligand>
</feature>
<comment type="cofactor">
    <cofactor evidence="14">
        <name>Mg(2+)</name>
        <dbReference type="ChEBI" id="CHEBI:18420"/>
    </cofactor>
    <cofactor evidence="14">
        <name>Mn(2+)</name>
        <dbReference type="ChEBI" id="CHEBI:29035"/>
    </cofactor>
    <text evidence="14">Binds 1 Mg(2+) or Mn(2+) ion per subunit.</text>
</comment>
<dbReference type="GO" id="GO:0004450">
    <property type="term" value="F:isocitrate dehydrogenase (NADP+) activity"/>
    <property type="evidence" value="ECO:0007669"/>
    <property type="project" value="UniProtKB-UniRule"/>
</dbReference>
<dbReference type="GO" id="GO:0006099">
    <property type="term" value="P:tricarboxylic acid cycle"/>
    <property type="evidence" value="ECO:0007669"/>
    <property type="project" value="UniProtKB-UniRule"/>
</dbReference>
<feature type="modified residue" description="N6-succinyllysine" evidence="16">
    <location>
        <position position="101"/>
    </location>
</feature>
<evidence type="ECO:0000313" key="19">
    <source>
        <dbReference type="EMBL" id="ROS04567.1"/>
    </source>
</evidence>
<keyword evidence="4 17" id="KW-0329">Glyoxylate bypass</keyword>
<keyword evidence="9" id="KW-0560">Oxidoreductase</keyword>
<dbReference type="Proteomes" id="UP000275394">
    <property type="component" value="Unassembled WGS sequence"/>
</dbReference>
<evidence type="ECO:0000256" key="11">
    <source>
        <dbReference type="ARBA" id="ARBA00023554"/>
    </source>
</evidence>
<evidence type="ECO:0000256" key="13">
    <source>
        <dbReference type="PIRSR" id="PIRSR604439-2"/>
    </source>
</evidence>
<dbReference type="NCBIfam" id="NF005425">
    <property type="entry name" value="PRK07006.1"/>
    <property type="match status" value="1"/>
</dbReference>
<evidence type="ECO:0000256" key="16">
    <source>
        <dbReference type="PIRSR" id="PIRSR604439-5"/>
    </source>
</evidence>
<dbReference type="OrthoDB" id="9806254at2"/>
<evidence type="ECO:0000256" key="1">
    <source>
        <dbReference type="ARBA" id="ARBA00001936"/>
    </source>
</evidence>
<dbReference type="Gene3D" id="3.40.718.10">
    <property type="entry name" value="Isopropylmalate Dehydrogenase"/>
    <property type="match status" value="1"/>
</dbReference>
<name>A0A3N2DXQ5_9GAMM</name>
<comment type="caution">
    <text evidence="19">The sequence shown here is derived from an EMBL/GenBank/DDBJ whole genome shotgun (WGS) entry which is preliminary data.</text>
</comment>
<dbReference type="EC" id="1.1.1.42" evidence="17"/>
<feature type="domain" description="Isopropylmalate dehydrogenase-like" evidence="18">
    <location>
        <begin position="30"/>
        <end position="413"/>
    </location>
</feature>
<feature type="binding site" evidence="13">
    <location>
        <position position="392"/>
    </location>
    <ligand>
        <name>NADP(+)</name>
        <dbReference type="ChEBI" id="CHEBI:58349"/>
    </ligand>
</feature>
<feature type="binding site" evidence="12">
    <location>
        <position position="120"/>
    </location>
    <ligand>
        <name>D-threo-isocitrate</name>
        <dbReference type="ChEBI" id="CHEBI:15562"/>
    </ligand>
</feature>
<keyword evidence="6 17" id="KW-0479">Metal-binding</keyword>
<accession>A0A3N2DXQ5</accession>
<dbReference type="PANTHER" id="PTHR43504:SF1">
    <property type="entry name" value="ISOCITRATE DEHYDROGENASE [NADP]"/>
    <property type="match status" value="1"/>
</dbReference>
<sequence>MGYQHIKVPAQGEKIRVDDDFVLSVPNNPIIPFIEGDGIGSDITPVMIDVVDAAVAKAYGGAKKVSWMEIYTGEKAADLYDGDWFPAETLNAIKEYTVAIKGPLTTPVGGGFRSLNVALRQELDLYVCQRPVRWFKGVPSPVREPQKTNMVIFRENAEDIYCGIEWQADSREAKKIISFLQDEMGVTKIRFSDHCGIGIKPVSRDGSRRLIRKAIQYTIEQDLPSVTLVHKGNIMKFTEGSFKDWGYELAVEEFGAELLDGGPWMKITNPNTGREIIFKDVIADAMLQQVLLRPEEYSVIATLNLNGDYLSDALAAQVGGIGIAPGANLSDDIALFEATHGTAPKYSGLDKVNPGSLILSAEMMLRHIGWNDAADLIIKGMNVAINNKTVTYDFERLMEGASLRKCSEFGADIIENM</sequence>
<evidence type="ECO:0000313" key="20">
    <source>
        <dbReference type="Proteomes" id="UP000275394"/>
    </source>
</evidence>